<evidence type="ECO:0000313" key="2">
    <source>
        <dbReference type="EMBL" id="ABK77338.1"/>
    </source>
</evidence>
<feature type="transmembrane region" description="Helical" evidence="1">
    <location>
        <begin position="259"/>
        <end position="277"/>
    </location>
</feature>
<keyword evidence="1" id="KW-0812">Transmembrane</keyword>
<keyword evidence="1" id="KW-0472">Membrane</keyword>
<feature type="transmembrane region" description="Helical" evidence="1">
    <location>
        <begin position="289"/>
        <end position="309"/>
    </location>
</feature>
<evidence type="ECO:0000256" key="1">
    <source>
        <dbReference type="SAM" id="Phobius"/>
    </source>
</evidence>
<dbReference type="EMBL" id="DP000238">
    <property type="protein sequence ID" value="ABK77338.1"/>
    <property type="molecule type" value="Genomic_DNA"/>
</dbReference>
<gene>
    <name evidence="2" type="ordered locus">CENSYa_0705</name>
</gene>
<feature type="transmembrane region" description="Helical" evidence="1">
    <location>
        <begin position="20"/>
        <end position="44"/>
    </location>
</feature>
<keyword evidence="1" id="KW-1133">Transmembrane helix</keyword>
<dbReference type="EnsemblBacteria" id="ABK77338">
    <property type="protein sequence ID" value="ABK77338"/>
    <property type="gene ID" value="CENSYa_0705"/>
</dbReference>
<keyword evidence="3" id="KW-1185">Reference proteome</keyword>
<dbReference type="KEGG" id="csy:CENSYa_0705"/>
<name>A0RVH1_CENSY</name>
<feature type="transmembrane region" description="Helical" evidence="1">
    <location>
        <begin position="80"/>
        <end position="99"/>
    </location>
</feature>
<protein>
    <recommendedName>
        <fullName evidence="4">TrbL/VirB6 plasmid conjugal transfer protein</fullName>
    </recommendedName>
</protein>
<dbReference type="AlphaFoldDB" id="A0RVH1"/>
<feature type="transmembrane region" description="Helical" evidence="1">
    <location>
        <begin position="321"/>
        <end position="342"/>
    </location>
</feature>
<organism evidence="2 3">
    <name type="scientific">Cenarchaeum symbiosum (strain A)</name>
    <dbReference type="NCBI Taxonomy" id="414004"/>
    <lineage>
        <taxon>Archaea</taxon>
        <taxon>Nitrososphaerota</taxon>
        <taxon>Candidatus Cenarchaeales</taxon>
        <taxon>Candidatus Cenarchaeaceae</taxon>
        <taxon>Candidatus Cenarchaeum</taxon>
    </lineage>
</organism>
<dbReference type="HOGENOM" id="CLU_675443_0_0_2"/>
<evidence type="ECO:0000313" key="3">
    <source>
        <dbReference type="Proteomes" id="UP000000758"/>
    </source>
</evidence>
<proteinExistence type="predicted"/>
<dbReference type="STRING" id="414004.CENSYa_0705"/>
<sequence>MCPVKSPGVVSFVLEAIDGIMVILGVILFQAAFSGIAALLGGIFGGHYTDLLVSIPSFGYSLDGQEQGNHLFDIYAQMRLAAGVLILCIIVLAGAVRASQDSSLRRHSDDALRKAALAGLLILLFPIAWDPLALGMESGAAWVLNPYYTPGGPCPAEWDVNTIQDVHDASPYKRILQDAEAVCEPSFRVEYLVSRISGGTGYSLPADLDPFDWITTQIALVFTGVITDVFLSIAKSLVLINLFMLSLVIGIMADLLTGMILAALPLLVVLTMIPSVSKVPLKFLEALPALYIVPLLSGVVIHAGAAFVAESPGVPAPGLGWIPAAAVLFLAVSLPVMAVPLLQKATGAATQVVTAAVQAGAVVTAASALGAVRGGASGGWGGAARGLASGVVGGHAGSLGEGDDEDE</sequence>
<reference evidence="2 3" key="1">
    <citation type="journal article" date="2006" name="Proc. Natl. Acad. Sci. U.S.A.">
        <title>Genomic analysis of the uncultivated marine crenarchaeote Cenarchaeum symbiosum.</title>
        <authorList>
            <person name="Hallam S.J."/>
            <person name="Konstantinidis K.T."/>
            <person name="Putnam N."/>
            <person name="Schleper C."/>
            <person name="Watanabe Y."/>
            <person name="Sugahara J."/>
            <person name="Preston C."/>
            <person name="de la Torre J."/>
            <person name="Richardson P.M."/>
            <person name="DeLong E.F."/>
        </authorList>
    </citation>
    <scope>NUCLEOTIDE SEQUENCE [LARGE SCALE GENOMIC DNA]</scope>
    <source>
        <strain evidence="3">A</strain>
    </source>
</reference>
<accession>A0RVH1</accession>
<dbReference type="Proteomes" id="UP000000758">
    <property type="component" value="Chromosome"/>
</dbReference>
<evidence type="ECO:0008006" key="4">
    <source>
        <dbReference type="Google" id="ProtNLM"/>
    </source>
</evidence>